<evidence type="ECO:0000259" key="8">
    <source>
        <dbReference type="PROSITE" id="PS01124"/>
    </source>
</evidence>
<evidence type="ECO:0000256" key="1">
    <source>
        <dbReference type="ARBA" id="ARBA00022553"/>
    </source>
</evidence>
<dbReference type="SUPFAM" id="SSF52172">
    <property type="entry name" value="CheY-like"/>
    <property type="match status" value="1"/>
</dbReference>
<dbReference type="InterPro" id="IPR009057">
    <property type="entry name" value="Homeodomain-like_sf"/>
</dbReference>
<dbReference type="CDD" id="cd19920">
    <property type="entry name" value="REC_PA4781-like"/>
    <property type="match status" value="1"/>
</dbReference>
<dbReference type="GO" id="GO:0050568">
    <property type="term" value="F:protein-glutamine glutaminase activity"/>
    <property type="evidence" value="ECO:0007669"/>
    <property type="project" value="UniProtKB-EC"/>
</dbReference>
<feature type="region of interest" description="Disordered" evidence="7">
    <location>
        <begin position="277"/>
        <end position="298"/>
    </location>
</feature>
<dbReference type="InterPro" id="IPR001789">
    <property type="entry name" value="Sig_transdc_resp-reg_receiver"/>
</dbReference>
<keyword evidence="11" id="KW-1185">Reference proteome</keyword>
<feature type="domain" description="Response regulatory" evidence="9">
    <location>
        <begin position="42"/>
        <end position="158"/>
    </location>
</feature>
<dbReference type="Pfam" id="PF12833">
    <property type="entry name" value="HTH_18"/>
    <property type="match status" value="1"/>
</dbReference>
<protein>
    <submittedName>
        <fullName evidence="10">Protein-glutamate methylesterase/protein-glutamine glutaminase</fullName>
        <ecNumber evidence="10">3.5.1.44</ecNumber>
    </submittedName>
</protein>
<name>A0ABN9JQV4_9RALS</name>
<keyword evidence="5" id="KW-0804">Transcription</keyword>
<feature type="domain" description="HTH araC/xylS-type" evidence="8">
    <location>
        <begin position="183"/>
        <end position="281"/>
    </location>
</feature>
<dbReference type="SMART" id="SM00448">
    <property type="entry name" value="REC"/>
    <property type="match status" value="1"/>
</dbReference>
<reference evidence="10 11" key="1">
    <citation type="submission" date="2023-07" db="EMBL/GenBank/DDBJ databases">
        <authorList>
            <person name="Peeters C."/>
        </authorList>
    </citation>
    <scope>NUCLEOTIDE SEQUENCE [LARGE SCALE GENOMIC DNA]</scope>
    <source>
        <strain evidence="10 11">LMG 18101</strain>
    </source>
</reference>
<keyword evidence="4" id="KW-0238">DNA-binding</keyword>
<accession>A0ABN9JQV4</accession>
<dbReference type="InterPro" id="IPR011006">
    <property type="entry name" value="CheY-like_superfamily"/>
</dbReference>
<keyword evidence="1 6" id="KW-0597">Phosphoprotein</keyword>
<evidence type="ECO:0000259" key="9">
    <source>
        <dbReference type="PROSITE" id="PS50110"/>
    </source>
</evidence>
<keyword evidence="3" id="KW-0805">Transcription regulation</keyword>
<dbReference type="PANTHER" id="PTHR48111:SF1">
    <property type="entry name" value="TWO-COMPONENT RESPONSE REGULATOR ORR33"/>
    <property type="match status" value="1"/>
</dbReference>
<evidence type="ECO:0000313" key="10">
    <source>
        <dbReference type="EMBL" id="CAJ0819155.1"/>
    </source>
</evidence>
<proteinExistence type="predicted"/>
<feature type="modified residue" description="4-aspartylphosphate" evidence="6">
    <location>
        <position position="91"/>
    </location>
</feature>
<dbReference type="Proteomes" id="UP001189757">
    <property type="component" value="Unassembled WGS sequence"/>
</dbReference>
<evidence type="ECO:0000256" key="5">
    <source>
        <dbReference type="ARBA" id="ARBA00023163"/>
    </source>
</evidence>
<organism evidence="10 11">
    <name type="scientific">Ralstonia flaminis</name>
    <dbReference type="NCBI Taxonomy" id="3058597"/>
    <lineage>
        <taxon>Bacteria</taxon>
        <taxon>Pseudomonadati</taxon>
        <taxon>Pseudomonadota</taxon>
        <taxon>Betaproteobacteria</taxon>
        <taxon>Burkholderiales</taxon>
        <taxon>Burkholderiaceae</taxon>
        <taxon>Ralstonia</taxon>
    </lineage>
</organism>
<comment type="caution">
    <text evidence="10">The sequence shown here is derived from an EMBL/GenBank/DDBJ whole genome shotgun (WGS) entry which is preliminary data.</text>
</comment>
<dbReference type="InterPro" id="IPR020449">
    <property type="entry name" value="Tscrpt_reg_AraC-type_HTH"/>
</dbReference>
<dbReference type="InterPro" id="IPR039420">
    <property type="entry name" value="WalR-like"/>
</dbReference>
<evidence type="ECO:0000256" key="6">
    <source>
        <dbReference type="PROSITE-ProRule" id="PRU00169"/>
    </source>
</evidence>
<dbReference type="PANTHER" id="PTHR48111">
    <property type="entry name" value="REGULATOR OF RPOS"/>
    <property type="match status" value="1"/>
</dbReference>
<evidence type="ECO:0000256" key="3">
    <source>
        <dbReference type="ARBA" id="ARBA00023015"/>
    </source>
</evidence>
<gene>
    <name evidence="10" type="primary">cheB_6</name>
    <name evidence="10" type="ORF">LMG18101_03852</name>
</gene>
<evidence type="ECO:0000256" key="7">
    <source>
        <dbReference type="SAM" id="MobiDB-lite"/>
    </source>
</evidence>
<dbReference type="SUPFAM" id="SSF46689">
    <property type="entry name" value="Homeodomain-like"/>
    <property type="match status" value="2"/>
</dbReference>
<dbReference type="PROSITE" id="PS50110">
    <property type="entry name" value="RESPONSE_REGULATORY"/>
    <property type="match status" value="1"/>
</dbReference>
<keyword evidence="2" id="KW-0902">Two-component regulatory system</keyword>
<dbReference type="InterPro" id="IPR018060">
    <property type="entry name" value="HTH_AraC"/>
</dbReference>
<feature type="compositionally biased region" description="Polar residues" evidence="7">
    <location>
        <begin position="289"/>
        <end position="298"/>
    </location>
</feature>
<dbReference type="EMBL" id="CATZLL010000013">
    <property type="protein sequence ID" value="CAJ0819155.1"/>
    <property type="molecule type" value="Genomic_DNA"/>
</dbReference>
<keyword evidence="10" id="KW-0378">Hydrolase</keyword>
<evidence type="ECO:0000256" key="4">
    <source>
        <dbReference type="ARBA" id="ARBA00023125"/>
    </source>
</evidence>
<dbReference type="PROSITE" id="PS01124">
    <property type="entry name" value="HTH_ARAC_FAMILY_2"/>
    <property type="match status" value="1"/>
</dbReference>
<sequence length="298" mass="33085">MAHARTTMPLGLPPRLRLPVVMPSRPSNSTSLRAAPDLAGAHILVVDDCPNELQLLIEILRVARCRISVAFDGVQAYHRAQAVAPDLILMDVRMPRMDGFASCRLLTATPSTQAIPIIMLTAATDLDDRLEGLEIGAIDYIVKPFEPAEVIARIRNHLKKALNSRSEHYLPVLPDTPDASLVRAASQLLLRDVRNPPTVEDLAKQVGTHEKRLSRVFRDHLGKTVFEYLRDTRLQMAQRFLARTSMGTGEIAEEIGFSSAANFATAFRDRFGTTPSAWKRQHREVDTTDPIQVPNTDA</sequence>
<dbReference type="Pfam" id="PF00072">
    <property type="entry name" value="Response_reg"/>
    <property type="match status" value="1"/>
</dbReference>
<dbReference type="Gene3D" id="3.40.50.2300">
    <property type="match status" value="1"/>
</dbReference>
<dbReference type="EC" id="3.5.1.44" evidence="10"/>
<dbReference type="SMART" id="SM00342">
    <property type="entry name" value="HTH_ARAC"/>
    <property type="match status" value="1"/>
</dbReference>
<dbReference type="Gene3D" id="1.10.10.60">
    <property type="entry name" value="Homeodomain-like"/>
    <property type="match status" value="1"/>
</dbReference>
<evidence type="ECO:0000256" key="2">
    <source>
        <dbReference type="ARBA" id="ARBA00023012"/>
    </source>
</evidence>
<dbReference type="PRINTS" id="PR00032">
    <property type="entry name" value="HTHARAC"/>
</dbReference>
<evidence type="ECO:0000313" key="11">
    <source>
        <dbReference type="Proteomes" id="UP001189757"/>
    </source>
</evidence>